<dbReference type="SMART" id="SM00129">
    <property type="entry name" value="KISc"/>
    <property type="match status" value="1"/>
</dbReference>
<dbReference type="InterPro" id="IPR001752">
    <property type="entry name" value="Kinesin_motor_dom"/>
</dbReference>
<keyword evidence="8" id="KW-1185">Reference proteome</keyword>
<proteinExistence type="inferred from homology"/>
<evidence type="ECO:0000313" key="7">
    <source>
        <dbReference type="EMBL" id="KAJ8486291.1"/>
    </source>
</evidence>
<dbReference type="EMBL" id="JAQQAF010000005">
    <property type="protein sequence ID" value="KAJ8486291.1"/>
    <property type="molecule type" value="Genomic_DNA"/>
</dbReference>
<reference evidence="7 8" key="1">
    <citation type="submission" date="2022-12" db="EMBL/GenBank/DDBJ databases">
        <title>Chromosome-scale assembly of the Ensete ventricosum genome.</title>
        <authorList>
            <person name="Dussert Y."/>
            <person name="Stocks J."/>
            <person name="Wendawek A."/>
            <person name="Woldeyes F."/>
            <person name="Nichols R.A."/>
            <person name="Borrell J.S."/>
        </authorList>
    </citation>
    <scope>NUCLEOTIDE SEQUENCE [LARGE SCALE GENOMIC DNA]</scope>
    <source>
        <strain evidence="8">cv. Maze</strain>
        <tissue evidence="7">Seeds</tissue>
    </source>
</reference>
<dbReference type="Gene3D" id="3.40.850.10">
    <property type="entry name" value="Kinesin motor domain"/>
    <property type="match status" value="1"/>
</dbReference>
<gene>
    <name evidence="7" type="ORF">OPV22_018776</name>
</gene>
<feature type="binding site" evidence="4">
    <location>
        <begin position="114"/>
        <end position="121"/>
    </location>
    <ligand>
        <name>ATP</name>
        <dbReference type="ChEBI" id="CHEBI:30616"/>
    </ligand>
</feature>
<dbReference type="GO" id="GO:0005524">
    <property type="term" value="F:ATP binding"/>
    <property type="evidence" value="ECO:0007669"/>
    <property type="project" value="UniProtKB-UniRule"/>
</dbReference>
<dbReference type="PANTHER" id="PTHR47969:SF9">
    <property type="entry name" value="KINESIN-LIKE PROTEIN"/>
    <property type="match status" value="1"/>
</dbReference>
<dbReference type="GO" id="GO:0003777">
    <property type="term" value="F:microtubule motor activity"/>
    <property type="evidence" value="ECO:0007669"/>
    <property type="project" value="InterPro"/>
</dbReference>
<keyword evidence="4" id="KW-0547">Nucleotide-binding</keyword>
<keyword evidence="1" id="KW-0493">Microtubule</keyword>
<dbReference type="InterPro" id="IPR027417">
    <property type="entry name" value="P-loop_NTPase"/>
</dbReference>
<evidence type="ECO:0000256" key="2">
    <source>
        <dbReference type="ARBA" id="ARBA00023175"/>
    </source>
</evidence>
<dbReference type="Proteomes" id="UP001222027">
    <property type="component" value="Unassembled WGS sequence"/>
</dbReference>
<dbReference type="PRINTS" id="PR00380">
    <property type="entry name" value="KINESINHEAVY"/>
</dbReference>
<dbReference type="AlphaFoldDB" id="A0AAV8PJF8"/>
<name>A0AAV8PJF8_ENSVE</name>
<dbReference type="GO" id="GO:0007052">
    <property type="term" value="P:mitotic spindle organization"/>
    <property type="evidence" value="ECO:0007669"/>
    <property type="project" value="TreeGrafter"/>
</dbReference>
<dbReference type="InterPro" id="IPR027640">
    <property type="entry name" value="Kinesin-like_fam"/>
</dbReference>
<feature type="region of interest" description="Disordered" evidence="5">
    <location>
        <begin position="426"/>
        <end position="446"/>
    </location>
</feature>
<dbReference type="Gene3D" id="1.10.150.280">
    <property type="entry name" value="AF1531-like domain"/>
    <property type="match status" value="1"/>
</dbReference>
<dbReference type="GO" id="GO:0051231">
    <property type="term" value="P:spindle elongation"/>
    <property type="evidence" value="ECO:0007669"/>
    <property type="project" value="TreeGrafter"/>
</dbReference>
<dbReference type="GO" id="GO:0008017">
    <property type="term" value="F:microtubule binding"/>
    <property type="evidence" value="ECO:0007669"/>
    <property type="project" value="InterPro"/>
</dbReference>
<dbReference type="InterPro" id="IPR036961">
    <property type="entry name" value="Kinesin_motor_dom_sf"/>
</dbReference>
<dbReference type="SUPFAM" id="SSF52540">
    <property type="entry name" value="P-loop containing nucleoside triphosphate hydrolases"/>
    <property type="match status" value="1"/>
</dbReference>
<evidence type="ECO:0000256" key="4">
    <source>
        <dbReference type="PROSITE-ProRule" id="PRU00283"/>
    </source>
</evidence>
<evidence type="ECO:0000256" key="1">
    <source>
        <dbReference type="ARBA" id="ARBA00022701"/>
    </source>
</evidence>
<dbReference type="GO" id="GO:0005874">
    <property type="term" value="C:microtubule"/>
    <property type="evidence" value="ECO:0007669"/>
    <property type="project" value="UniProtKB-KW"/>
</dbReference>
<dbReference type="GO" id="GO:0005875">
    <property type="term" value="C:microtubule associated complex"/>
    <property type="evidence" value="ECO:0007669"/>
    <property type="project" value="TreeGrafter"/>
</dbReference>
<evidence type="ECO:0000259" key="6">
    <source>
        <dbReference type="PROSITE" id="PS50067"/>
    </source>
</evidence>
<keyword evidence="2 4" id="KW-0505">Motor protein</keyword>
<dbReference type="PROSITE" id="PS50067">
    <property type="entry name" value="KINESIN_MOTOR_2"/>
    <property type="match status" value="1"/>
</dbReference>
<evidence type="ECO:0000256" key="5">
    <source>
        <dbReference type="SAM" id="MobiDB-lite"/>
    </source>
</evidence>
<dbReference type="InterPro" id="IPR010994">
    <property type="entry name" value="RuvA_2-like"/>
</dbReference>
<comment type="caution">
    <text evidence="7">The sequence shown here is derived from an EMBL/GenBank/DDBJ whole genome shotgun (WGS) entry which is preliminary data.</text>
</comment>
<feature type="domain" description="Kinesin motor" evidence="6">
    <location>
        <begin position="26"/>
        <end position="345"/>
    </location>
</feature>
<sequence>MVGSSSGARDGTVSLVSKPQSQLQRGVRVVGRIRPFADSEAGGSSCRARVSVTRFDGDHALIAFDDQQTCRKDSYKLDWCYEQDENIDQIFTAEVKPLIEGLFRGHNGCVIAYGARGSGKSQLIQGSGQNPGLVMIALGEILAFANENIGSVTVSCYEVSQDHIYDLLEPKDQEVLILEDAAKRIQLKGLSQIPVNSISDFKKLSFHGCHMGKSCLNLPDDSTVRSHRGLIVYLSSVDKESNNSLIGKINFVCLADYEDIKQKGNARPQLAESTKINKSLYTLLNIVCALNTGENFIPYRESKLTRLLQDFLCKANRAVLITCLNPTICQDTLSAVNLASRSSQVANRHRCHSAKVIKSGSKFNQSCSPSIVGIHVRAVSQKKNEISQCASSEKKGYGTPYAVRRSLQLGSLGTCLSEKQKNGLPSAIRKKKMPIGSSPPKKSDSWKANSRVDILAAVDTCSQGNVVLDYVDVDRPMSEEGDCYTNENTSVQDTVVGLGCDEMMTADPIDGTKDEIQKFFVNEDQSSPPLSERLREISNSLKLLSTQTTTIGTPNTDLTSTKQINKEKLDPKTPGVPFAVRLETEPNFDYIGSPQDIFKTRSTGLKKYLAQECLSFLNSANKEELKGLKGIGEKRATYILQLREESSEPFKNMDDLKDIGLSRKQINTMMSQVLGDF</sequence>
<comment type="similarity">
    <text evidence="3">Belongs to the TRAFAC class myosin-kinesin ATPase superfamily. Kinesin family. KIN-10 subfamily.</text>
</comment>
<evidence type="ECO:0000256" key="3">
    <source>
        <dbReference type="ARBA" id="ARBA00061615"/>
    </source>
</evidence>
<dbReference type="GO" id="GO:0007018">
    <property type="term" value="P:microtubule-based movement"/>
    <property type="evidence" value="ECO:0007669"/>
    <property type="project" value="InterPro"/>
</dbReference>
<dbReference type="FunFam" id="1.10.150.280:FF:000003">
    <property type="entry name" value="Kinesin-like protein KIN-10C"/>
    <property type="match status" value="1"/>
</dbReference>
<dbReference type="Pfam" id="PF12836">
    <property type="entry name" value="HHH_3"/>
    <property type="match status" value="1"/>
</dbReference>
<dbReference type="Pfam" id="PF00225">
    <property type="entry name" value="Kinesin"/>
    <property type="match status" value="1"/>
</dbReference>
<dbReference type="SUPFAM" id="SSF47781">
    <property type="entry name" value="RuvA domain 2-like"/>
    <property type="match status" value="1"/>
</dbReference>
<accession>A0AAV8PJF8</accession>
<dbReference type="PANTHER" id="PTHR47969">
    <property type="entry name" value="CHROMOSOME-ASSOCIATED KINESIN KIF4A-RELATED"/>
    <property type="match status" value="1"/>
</dbReference>
<evidence type="ECO:0000313" key="8">
    <source>
        <dbReference type="Proteomes" id="UP001222027"/>
    </source>
</evidence>
<organism evidence="7 8">
    <name type="scientific">Ensete ventricosum</name>
    <name type="common">Abyssinian banana</name>
    <name type="synonym">Musa ensete</name>
    <dbReference type="NCBI Taxonomy" id="4639"/>
    <lineage>
        <taxon>Eukaryota</taxon>
        <taxon>Viridiplantae</taxon>
        <taxon>Streptophyta</taxon>
        <taxon>Embryophyta</taxon>
        <taxon>Tracheophyta</taxon>
        <taxon>Spermatophyta</taxon>
        <taxon>Magnoliopsida</taxon>
        <taxon>Liliopsida</taxon>
        <taxon>Zingiberales</taxon>
        <taxon>Musaceae</taxon>
        <taxon>Ensete</taxon>
    </lineage>
</organism>
<protein>
    <recommendedName>
        <fullName evidence="6">Kinesin motor domain-containing protein</fullName>
    </recommendedName>
</protein>
<keyword evidence="4" id="KW-0067">ATP-binding</keyword>